<dbReference type="SUPFAM" id="SSF46689">
    <property type="entry name" value="Homeodomain-like"/>
    <property type="match status" value="1"/>
</dbReference>
<organism evidence="5 6">
    <name type="scientific">Psychroserpens burtonensis</name>
    <dbReference type="NCBI Taxonomy" id="49278"/>
    <lineage>
        <taxon>Bacteria</taxon>
        <taxon>Pseudomonadati</taxon>
        <taxon>Bacteroidota</taxon>
        <taxon>Flavobacteriia</taxon>
        <taxon>Flavobacteriales</taxon>
        <taxon>Flavobacteriaceae</taxon>
        <taxon>Psychroserpens</taxon>
    </lineage>
</organism>
<keyword evidence="2" id="KW-0238">DNA-binding</keyword>
<dbReference type="Pfam" id="PF12833">
    <property type="entry name" value="HTH_18"/>
    <property type="match status" value="1"/>
</dbReference>
<keyword evidence="6" id="KW-1185">Reference proteome</keyword>
<gene>
    <name evidence="5" type="ORF">ES692_17805</name>
</gene>
<dbReference type="EMBL" id="VOSB01000062">
    <property type="protein sequence ID" value="TXE13805.1"/>
    <property type="molecule type" value="Genomic_DNA"/>
</dbReference>
<evidence type="ECO:0000313" key="6">
    <source>
        <dbReference type="Proteomes" id="UP000321938"/>
    </source>
</evidence>
<sequence length="301" mass="35016">MNDILQIKSISEMHQLLEIEKPAHPLISVVRHTKDMNLSFGKNLRVNNHLYFISLKENMQGAFQYGRKSYDFQEGSLVFMRPKQITSNSGNIESDLGGWSIFFHPDLIRAYPLAGLIEQYSFFDYDSNEALHVSEKEKNALYEIIEKIESEIHQNIDLHTQEIIVHNIESLLKYSQRYFDRQFQTRKNHHKDYLILFEKYIHSYFVSDLPTEKGIPSVTQCGEALQMSGKYLSDLLKKETGKSITEHIHLHIVEKAKNELLNSNNPISQIAYSLGFEYPQHFSKVFKSNAGVSPKQFRNLN</sequence>
<dbReference type="AlphaFoldDB" id="A0A5C7B5I9"/>
<dbReference type="GO" id="GO:0043565">
    <property type="term" value="F:sequence-specific DNA binding"/>
    <property type="evidence" value="ECO:0007669"/>
    <property type="project" value="InterPro"/>
</dbReference>
<accession>A0A5C7B5I9</accession>
<protein>
    <submittedName>
        <fullName evidence="5">Helix-turn-helix transcriptional regulator</fullName>
    </submittedName>
</protein>
<dbReference type="PANTHER" id="PTHR43280">
    <property type="entry name" value="ARAC-FAMILY TRANSCRIPTIONAL REGULATOR"/>
    <property type="match status" value="1"/>
</dbReference>
<dbReference type="GO" id="GO:0003700">
    <property type="term" value="F:DNA-binding transcription factor activity"/>
    <property type="evidence" value="ECO:0007669"/>
    <property type="project" value="InterPro"/>
</dbReference>
<proteinExistence type="predicted"/>
<dbReference type="OrthoDB" id="2600165at2"/>
<evidence type="ECO:0000313" key="5">
    <source>
        <dbReference type="EMBL" id="TXE13805.1"/>
    </source>
</evidence>
<evidence type="ECO:0000256" key="3">
    <source>
        <dbReference type="ARBA" id="ARBA00023163"/>
    </source>
</evidence>
<keyword evidence="1" id="KW-0805">Transcription regulation</keyword>
<dbReference type="InterPro" id="IPR020449">
    <property type="entry name" value="Tscrpt_reg_AraC-type_HTH"/>
</dbReference>
<dbReference type="SMART" id="SM00342">
    <property type="entry name" value="HTH_ARAC"/>
    <property type="match status" value="1"/>
</dbReference>
<keyword evidence="3" id="KW-0804">Transcription</keyword>
<evidence type="ECO:0000259" key="4">
    <source>
        <dbReference type="PROSITE" id="PS01124"/>
    </source>
</evidence>
<dbReference type="InterPro" id="IPR009057">
    <property type="entry name" value="Homeodomain-like_sf"/>
</dbReference>
<dbReference type="InterPro" id="IPR018060">
    <property type="entry name" value="HTH_AraC"/>
</dbReference>
<evidence type="ECO:0000256" key="2">
    <source>
        <dbReference type="ARBA" id="ARBA00023125"/>
    </source>
</evidence>
<dbReference type="PROSITE" id="PS01124">
    <property type="entry name" value="HTH_ARAC_FAMILY_2"/>
    <property type="match status" value="1"/>
</dbReference>
<dbReference type="PANTHER" id="PTHR43280:SF32">
    <property type="entry name" value="TRANSCRIPTIONAL REGULATORY PROTEIN"/>
    <property type="match status" value="1"/>
</dbReference>
<feature type="domain" description="HTH araC/xylS-type" evidence="4">
    <location>
        <begin position="199"/>
        <end position="300"/>
    </location>
</feature>
<name>A0A5C7B5I9_9FLAO</name>
<comment type="caution">
    <text evidence="5">The sequence shown here is derived from an EMBL/GenBank/DDBJ whole genome shotgun (WGS) entry which is preliminary data.</text>
</comment>
<reference evidence="5 6" key="1">
    <citation type="submission" date="2019-08" db="EMBL/GenBank/DDBJ databases">
        <title>Genome of Psychroserpens burtonensis ACAM 167.</title>
        <authorList>
            <person name="Bowman J.P."/>
        </authorList>
    </citation>
    <scope>NUCLEOTIDE SEQUENCE [LARGE SCALE GENOMIC DNA]</scope>
    <source>
        <strain evidence="5 6">ACAM 167</strain>
    </source>
</reference>
<dbReference type="Proteomes" id="UP000321938">
    <property type="component" value="Unassembled WGS sequence"/>
</dbReference>
<dbReference type="Gene3D" id="1.10.10.60">
    <property type="entry name" value="Homeodomain-like"/>
    <property type="match status" value="2"/>
</dbReference>
<dbReference type="PRINTS" id="PR00032">
    <property type="entry name" value="HTHARAC"/>
</dbReference>
<evidence type="ECO:0000256" key="1">
    <source>
        <dbReference type="ARBA" id="ARBA00023015"/>
    </source>
</evidence>
<dbReference type="RefSeq" id="WP_147232224.1">
    <property type="nucleotide sequence ID" value="NZ_VOSB01000062.1"/>
</dbReference>